<dbReference type="Proteomes" id="UP001501509">
    <property type="component" value="Unassembled WGS sequence"/>
</dbReference>
<evidence type="ECO:0000259" key="2">
    <source>
        <dbReference type="Pfam" id="PF08327"/>
    </source>
</evidence>
<accession>A0ABN3PAQ9</accession>
<keyword evidence="4" id="KW-1185">Reference proteome</keyword>
<dbReference type="InterPro" id="IPR013538">
    <property type="entry name" value="ASHA1/2-like_C"/>
</dbReference>
<comment type="caution">
    <text evidence="3">The sequence shown here is derived from an EMBL/GenBank/DDBJ whole genome shotgun (WGS) entry which is preliminary data.</text>
</comment>
<comment type="similarity">
    <text evidence="1">Belongs to the AHA1 family.</text>
</comment>
<dbReference type="InterPro" id="IPR023393">
    <property type="entry name" value="START-like_dom_sf"/>
</dbReference>
<sequence length="140" mass="15479">MTIVRSDRAHTFEVFVRGVGRWWPGRPFSFGEGRPDTVHMDEALGGRIHETRADGTEHDWGRVTAWEPPARLAFTWQLPPAAGTEIEVRFAALGPNLTRVELEHRGFDKLPPEQLAAVPGDIGEAWSLILGRFAAVAEAG</sequence>
<gene>
    <name evidence="3" type="ORF">GCM10010411_01710</name>
</gene>
<reference evidence="3 4" key="1">
    <citation type="journal article" date="2019" name="Int. J. Syst. Evol. Microbiol.">
        <title>The Global Catalogue of Microorganisms (GCM) 10K type strain sequencing project: providing services to taxonomists for standard genome sequencing and annotation.</title>
        <authorList>
            <consortium name="The Broad Institute Genomics Platform"/>
            <consortium name="The Broad Institute Genome Sequencing Center for Infectious Disease"/>
            <person name="Wu L."/>
            <person name="Ma J."/>
        </authorList>
    </citation>
    <scope>NUCLEOTIDE SEQUENCE [LARGE SCALE GENOMIC DNA]</scope>
    <source>
        <strain evidence="3 4">JCM 6833</strain>
    </source>
</reference>
<dbReference type="EMBL" id="BAAATD010000001">
    <property type="protein sequence ID" value="GAA2573673.1"/>
    <property type="molecule type" value="Genomic_DNA"/>
</dbReference>
<name>A0ABN3PAQ9_9ACTN</name>
<evidence type="ECO:0000313" key="4">
    <source>
        <dbReference type="Proteomes" id="UP001501509"/>
    </source>
</evidence>
<proteinExistence type="inferred from homology"/>
<protein>
    <submittedName>
        <fullName evidence="3">SRPBCC family protein</fullName>
    </submittedName>
</protein>
<dbReference type="Gene3D" id="3.30.530.20">
    <property type="match status" value="1"/>
</dbReference>
<dbReference type="Pfam" id="PF08327">
    <property type="entry name" value="AHSA1"/>
    <property type="match status" value="1"/>
</dbReference>
<evidence type="ECO:0000313" key="3">
    <source>
        <dbReference type="EMBL" id="GAA2573673.1"/>
    </source>
</evidence>
<evidence type="ECO:0000256" key="1">
    <source>
        <dbReference type="ARBA" id="ARBA00006817"/>
    </source>
</evidence>
<dbReference type="SUPFAM" id="SSF55961">
    <property type="entry name" value="Bet v1-like"/>
    <property type="match status" value="1"/>
</dbReference>
<feature type="domain" description="Activator of Hsp90 ATPase homologue 1/2-like C-terminal" evidence="2">
    <location>
        <begin position="21"/>
        <end position="137"/>
    </location>
</feature>
<organism evidence="3 4">
    <name type="scientific">Actinomadura fulvescens</name>
    <dbReference type="NCBI Taxonomy" id="46160"/>
    <lineage>
        <taxon>Bacteria</taxon>
        <taxon>Bacillati</taxon>
        <taxon>Actinomycetota</taxon>
        <taxon>Actinomycetes</taxon>
        <taxon>Streptosporangiales</taxon>
        <taxon>Thermomonosporaceae</taxon>
        <taxon>Actinomadura</taxon>
    </lineage>
</organism>